<keyword evidence="3" id="KW-1185">Reference proteome</keyword>
<dbReference type="SUPFAM" id="SSF50985">
    <property type="entry name" value="RCC1/BLIP-II"/>
    <property type="match status" value="2"/>
</dbReference>
<dbReference type="AlphaFoldDB" id="A0A086ZEY9"/>
<dbReference type="Pfam" id="PF13540">
    <property type="entry name" value="RCC1_2"/>
    <property type="match status" value="1"/>
</dbReference>
<evidence type="ECO:0000313" key="3">
    <source>
        <dbReference type="Proteomes" id="UP000029096"/>
    </source>
</evidence>
<keyword evidence="1" id="KW-0732">Signal</keyword>
<protein>
    <submittedName>
        <fullName evidence="2">Regulator of chromosome condensation rcc1</fullName>
    </submittedName>
</protein>
<feature type="signal peptide" evidence="1">
    <location>
        <begin position="1"/>
        <end position="31"/>
    </location>
</feature>
<evidence type="ECO:0000313" key="2">
    <source>
        <dbReference type="EMBL" id="KFI45089.1"/>
    </source>
</evidence>
<gene>
    <name evidence="2" type="ORF">BBOH_1351</name>
</gene>
<organism evidence="2 3">
    <name type="scientific">Bifidobacterium bohemicum DSM 22767</name>
    <dbReference type="NCBI Taxonomy" id="1437606"/>
    <lineage>
        <taxon>Bacteria</taxon>
        <taxon>Bacillati</taxon>
        <taxon>Actinomycetota</taxon>
        <taxon>Actinomycetes</taxon>
        <taxon>Bifidobacteriales</taxon>
        <taxon>Bifidobacteriaceae</taxon>
        <taxon>Bifidobacterium</taxon>
    </lineage>
</organism>
<dbReference type="InterPro" id="IPR009091">
    <property type="entry name" value="RCC1/BLIP-II"/>
</dbReference>
<dbReference type="Proteomes" id="UP000029096">
    <property type="component" value="Unassembled WGS sequence"/>
</dbReference>
<dbReference type="EMBL" id="JGYP01000004">
    <property type="protein sequence ID" value="KFI45089.1"/>
    <property type="molecule type" value="Genomic_DNA"/>
</dbReference>
<reference evidence="2 3" key="1">
    <citation type="submission" date="2014-03" db="EMBL/GenBank/DDBJ databases">
        <title>Genomics of Bifidobacteria.</title>
        <authorList>
            <person name="Ventura M."/>
            <person name="Milani C."/>
            <person name="Lugli G.A."/>
        </authorList>
    </citation>
    <scope>NUCLEOTIDE SEQUENCE [LARGE SCALE GENOMIC DNA]</scope>
    <source>
        <strain evidence="2 3">DSM 22767</strain>
    </source>
</reference>
<dbReference type="STRING" id="1437606.BBOH_1351"/>
<dbReference type="eggNOG" id="COG5184">
    <property type="taxonomic scope" value="Bacteria"/>
</dbReference>
<feature type="chain" id="PRO_5001817878" evidence="1">
    <location>
        <begin position="32"/>
        <end position="753"/>
    </location>
</feature>
<comment type="caution">
    <text evidence="2">The sequence shown here is derived from an EMBL/GenBank/DDBJ whole genome shotgun (WGS) entry which is preliminary data.</text>
</comment>
<evidence type="ECO:0000256" key="1">
    <source>
        <dbReference type="SAM" id="SignalP"/>
    </source>
</evidence>
<dbReference type="PANTHER" id="PTHR45982:SF1">
    <property type="entry name" value="REGULATOR OF CHROMOSOME CONDENSATION"/>
    <property type="match status" value="1"/>
</dbReference>
<proteinExistence type="predicted"/>
<name>A0A086ZEY9_9BIFI</name>
<accession>A0A086ZEY9</accession>
<dbReference type="Gene3D" id="2.130.10.30">
    <property type="entry name" value="Regulator of chromosome condensation 1/beta-lactamase-inhibitor protein II"/>
    <property type="match status" value="2"/>
</dbReference>
<dbReference type="PANTHER" id="PTHR45982">
    <property type="entry name" value="REGULATOR OF CHROMOSOME CONDENSATION"/>
    <property type="match status" value="1"/>
</dbReference>
<dbReference type="OrthoDB" id="3224847at2"/>
<sequence length="753" mass="79894">MNGHWRNGSIRIVAAAIVTALLFSFCGVADAAYVNERRVVISSPEETFTDGAGVRGTYALDTQVAVDKGGNIWVWGYYNVCTIGNAGQSGSSSSNPVNGASYTLDQPGGSITRDCGNHTLNNRPAVIKGVNGFTSVAGSAYALMAVDKQGNLYGWGDNTQGARFAVPSSASLKASGGGATLVSGGVFGLYKDGTALPEALPDKVNQMNPNESDDTWKPIDGPDAPLPTGNDRVPYAQGLNKSKVVSVASNEYAFAYLKEDGTVWTVGQNGFGQRGVGKQGNGFGSWGLLNGRSTGYPFDASGGVSTRPTQVRFPDGVKIKYISNSYEGYHAVDTDNNVWYWGRNYDGNSGLTDDELKAVSGRDSGSSCYLLSASTMDAYCYSPVKVPSLTNVVRTNGLRKFAEGYQFGCLLDDHGKLWVWGASTNKVGMPDSDANSNAVWSATPSVFSATTNTGRRFTADHIVDINAGFHAGQMVTDDGYVYGWGEAYLGGAQFADLSPDASSSPWNSSHRVGVVWDPTRDPQHRKATKVGGNKDAANLNLEDGSIYSWGENGGGAALGGRGYGQTVCAEGLPVCVSPKIGMTGGRVQGGLYVWPATFVPDIQNVGRYETLVKNSYPFQDTGVHKGQIVEYTLKLANDRTGYQNPAVRVEDTWGSGASLVPDSFRAKYTISNGHVIDADTDPRWDVTSKFTLTDTGFNSNDPSMVLSPQSTLIITYKVKVTGDSGTVGGKALLTRVSDGAEIDSDQTYNPVVK</sequence>
<dbReference type="RefSeq" id="WP_033521605.1">
    <property type="nucleotide sequence ID" value="NZ_JDUS01000009.1"/>
</dbReference>
<dbReference type="InterPro" id="IPR051553">
    <property type="entry name" value="Ran_GTPase-activating"/>
</dbReference>